<protein>
    <submittedName>
        <fullName evidence="1">Uncharacterized protein</fullName>
    </submittedName>
</protein>
<accession>A0A6C0DA92</accession>
<dbReference type="EMBL" id="MN739565">
    <property type="protein sequence ID" value="QHT13302.1"/>
    <property type="molecule type" value="Genomic_DNA"/>
</dbReference>
<evidence type="ECO:0000313" key="1">
    <source>
        <dbReference type="EMBL" id="QHT13302.1"/>
    </source>
</evidence>
<proteinExistence type="predicted"/>
<name>A0A6C0DA92_9ZZZZ</name>
<sequence length="46" mass="5609">MLLKDFLYNLLAKYDKTCIDFLLFYKKLYNNIGLYSFYQLAFVLNI</sequence>
<organism evidence="1">
    <name type="scientific">viral metagenome</name>
    <dbReference type="NCBI Taxonomy" id="1070528"/>
    <lineage>
        <taxon>unclassified sequences</taxon>
        <taxon>metagenomes</taxon>
        <taxon>organismal metagenomes</taxon>
    </lineage>
</organism>
<dbReference type="AlphaFoldDB" id="A0A6C0DA92"/>
<reference evidence="1" key="1">
    <citation type="journal article" date="2020" name="Nature">
        <title>Giant virus diversity and host interactions through global metagenomics.</title>
        <authorList>
            <person name="Schulz F."/>
            <person name="Roux S."/>
            <person name="Paez-Espino D."/>
            <person name="Jungbluth S."/>
            <person name="Walsh D.A."/>
            <person name="Denef V.J."/>
            <person name="McMahon K.D."/>
            <person name="Konstantinidis K.T."/>
            <person name="Eloe-Fadrosh E.A."/>
            <person name="Kyrpides N.C."/>
            <person name="Woyke T."/>
        </authorList>
    </citation>
    <scope>NUCLEOTIDE SEQUENCE</scope>
    <source>
        <strain evidence="1">GVMAG-M-3300023174-131</strain>
    </source>
</reference>